<keyword evidence="1" id="KW-0812">Transmembrane</keyword>
<dbReference type="Proteomes" id="UP001498398">
    <property type="component" value="Unassembled WGS sequence"/>
</dbReference>
<feature type="transmembrane region" description="Helical" evidence="1">
    <location>
        <begin position="120"/>
        <end position="142"/>
    </location>
</feature>
<sequence>MAEAAINIKLILGPVVVSGMINALLFGICVVQFLDYYNAKFKDGPIITGLVVWIAIVDTFSSCTSSYLLWHYAVDGFGNALALVTTPWQYNMIPIFGTLISIPVQFFLAWRIHRFSKSWIIYLVICALSLAQGGLAFASSIGAMLAPSVEANAALIPVADSWLALSVACDLSITLLLSYYLSKSRTGMRATDTVISKLIRTSVETALPVTVFCICDLATLTSIPNSNLHLMFALPMARLYTNTIMTTLNTRTSIRQQMGNTTVQTFGHLVESDSANFAGSRHRQVAAPLNSIQVDVISETRMDDLGGKRKGKDNYNSDSLYVTRKDYPA</sequence>
<gene>
    <name evidence="3" type="ORF">VKT23_013420</name>
</gene>
<evidence type="ECO:0000313" key="4">
    <source>
        <dbReference type="Proteomes" id="UP001498398"/>
    </source>
</evidence>
<feature type="transmembrane region" description="Helical" evidence="1">
    <location>
        <begin position="90"/>
        <end position="108"/>
    </location>
</feature>
<dbReference type="Pfam" id="PF20152">
    <property type="entry name" value="DUF6534"/>
    <property type="match status" value="1"/>
</dbReference>
<evidence type="ECO:0000256" key="1">
    <source>
        <dbReference type="SAM" id="Phobius"/>
    </source>
</evidence>
<protein>
    <recommendedName>
        <fullName evidence="2">DUF6534 domain-containing protein</fullName>
    </recommendedName>
</protein>
<dbReference type="PANTHER" id="PTHR40465">
    <property type="entry name" value="CHROMOSOME 1, WHOLE GENOME SHOTGUN SEQUENCE"/>
    <property type="match status" value="1"/>
</dbReference>
<feature type="domain" description="DUF6534" evidence="2">
    <location>
        <begin position="166"/>
        <end position="252"/>
    </location>
</feature>
<organism evidence="3 4">
    <name type="scientific">Marasmiellus scandens</name>
    <dbReference type="NCBI Taxonomy" id="2682957"/>
    <lineage>
        <taxon>Eukaryota</taxon>
        <taxon>Fungi</taxon>
        <taxon>Dikarya</taxon>
        <taxon>Basidiomycota</taxon>
        <taxon>Agaricomycotina</taxon>
        <taxon>Agaricomycetes</taxon>
        <taxon>Agaricomycetidae</taxon>
        <taxon>Agaricales</taxon>
        <taxon>Marasmiineae</taxon>
        <taxon>Omphalotaceae</taxon>
        <taxon>Marasmiellus</taxon>
    </lineage>
</organism>
<dbReference type="InterPro" id="IPR045339">
    <property type="entry name" value="DUF6534"/>
</dbReference>
<dbReference type="EMBL" id="JBANRG010000036">
    <property type="protein sequence ID" value="KAK7449277.1"/>
    <property type="molecule type" value="Genomic_DNA"/>
</dbReference>
<name>A0ABR1J4M2_9AGAR</name>
<dbReference type="PANTHER" id="PTHR40465:SF1">
    <property type="entry name" value="DUF6534 DOMAIN-CONTAINING PROTEIN"/>
    <property type="match status" value="1"/>
</dbReference>
<feature type="transmembrane region" description="Helical" evidence="1">
    <location>
        <begin position="162"/>
        <end position="181"/>
    </location>
</feature>
<feature type="transmembrane region" description="Helical" evidence="1">
    <location>
        <begin position="12"/>
        <end position="34"/>
    </location>
</feature>
<evidence type="ECO:0000259" key="2">
    <source>
        <dbReference type="Pfam" id="PF20152"/>
    </source>
</evidence>
<proteinExistence type="predicted"/>
<evidence type="ECO:0000313" key="3">
    <source>
        <dbReference type="EMBL" id="KAK7449277.1"/>
    </source>
</evidence>
<keyword evidence="4" id="KW-1185">Reference proteome</keyword>
<comment type="caution">
    <text evidence="3">The sequence shown here is derived from an EMBL/GenBank/DDBJ whole genome shotgun (WGS) entry which is preliminary data.</text>
</comment>
<reference evidence="3 4" key="1">
    <citation type="submission" date="2024-01" db="EMBL/GenBank/DDBJ databases">
        <title>A draft genome for the cacao thread blight pathogen Marasmiellus scandens.</title>
        <authorList>
            <person name="Baruah I.K."/>
            <person name="Leung J."/>
            <person name="Bukari Y."/>
            <person name="Amoako-Attah I."/>
            <person name="Meinhardt L.W."/>
            <person name="Bailey B.A."/>
            <person name="Cohen S.P."/>
        </authorList>
    </citation>
    <scope>NUCLEOTIDE SEQUENCE [LARGE SCALE GENOMIC DNA]</scope>
    <source>
        <strain evidence="3 4">GH-19</strain>
    </source>
</reference>
<keyword evidence="1" id="KW-1133">Transmembrane helix</keyword>
<accession>A0ABR1J4M2</accession>
<feature type="transmembrane region" description="Helical" evidence="1">
    <location>
        <begin position="46"/>
        <end position="70"/>
    </location>
</feature>
<keyword evidence="1" id="KW-0472">Membrane</keyword>